<protein>
    <submittedName>
        <fullName evidence="3">Uncharacterized protein</fullName>
    </submittedName>
</protein>
<evidence type="ECO:0000313" key="4">
    <source>
        <dbReference type="Proteomes" id="UP000054558"/>
    </source>
</evidence>
<feature type="transmembrane region" description="Helical" evidence="2">
    <location>
        <begin position="16"/>
        <end position="36"/>
    </location>
</feature>
<dbReference type="EMBL" id="DF237115">
    <property type="protein sequence ID" value="GAQ83878.1"/>
    <property type="molecule type" value="Genomic_DNA"/>
</dbReference>
<evidence type="ECO:0000256" key="1">
    <source>
        <dbReference type="SAM" id="MobiDB-lite"/>
    </source>
</evidence>
<keyword evidence="2" id="KW-0472">Membrane</keyword>
<accession>A0A1Y1I6Z4</accession>
<feature type="region of interest" description="Disordered" evidence="1">
    <location>
        <begin position="77"/>
        <end position="98"/>
    </location>
</feature>
<feature type="region of interest" description="Disordered" evidence="1">
    <location>
        <begin position="127"/>
        <end position="147"/>
    </location>
</feature>
<feature type="compositionally biased region" description="Polar residues" evidence="1">
    <location>
        <begin position="131"/>
        <end position="142"/>
    </location>
</feature>
<name>A0A1Y1I6Z4_KLENI</name>
<reference evidence="3 4" key="1">
    <citation type="journal article" date="2014" name="Nat. Commun.">
        <title>Klebsormidium flaccidum genome reveals primary factors for plant terrestrial adaptation.</title>
        <authorList>
            <person name="Hori K."/>
            <person name="Maruyama F."/>
            <person name="Fujisawa T."/>
            <person name="Togashi T."/>
            <person name="Yamamoto N."/>
            <person name="Seo M."/>
            <person name="Sato S."/>
            <person name="Yamada T."/>
            <person name="Mori H."/>
            <person name="Tajima N."/>
            <person name="Moriyama T."/>
            <person name="Ikeuchi M."/>
            <person name="Watanabe M."/>
            <person name="Wada H."/>
            <person name="Kobayashi K."/>
            <person name="Saito M."/>
            <person name="Masuda T."/>
            <person name="Sasaki-Sekimoto Y."/>
            <person name="Mashiguchi K."/>
            <person name="Awai K."/>
            <person name="Shimojima M."/>
            <person name="Masuda S."/>
            <person name="Iwai M."/>
            <person name="Nobusawa T."/>
            <person name="Narise T."/>
            <person name="Kondo S."/>
            <person name="Saito H."/>
            <person name="Sato R."/>
            <person name="Murakawa M."/>
            <person name="Ihara Y."/>
            <person name="Oshima-Yamada Y."/>
            <person name="Ohtaka K."/>
            <person name="Satoh M."/>
            <person name="Sonobe K."/>
            <person name="Ishii M."/>
            <person name="Ohtani R."/>
            <person name="Kanamori-Sato M."/>
            <person name="Honoki R."/>
            <person name="Miyazaki D."/>
            <person name="Mochizuki H."/>
            <person name="Umetsu J."/>
            <person name="Higashi K."/>
            <person name="Shibata D."/>
            <person name="Kamiya Y."/>
            <person name="Sato N."/>
            <person name="Nakamura Y."/>
            <person name="Tabata S."/>
            <person name="Ida S."/>
            <person name="Kurokawa K."/>
            <person name="Ohta H."/>
        </authorList>
    </citation>
    <scope>NUCLEOTIDE SEQUENCE [LARGE SCALE GENOMIC DNA]</scope>
    <source>
        <strain evidence="3 4">NIES-2285</strain>
    </source>
</reference>
<sequence length="406" mass="45152">MAFPWNVVPVKPQRVAWAYFTLLFVGFLVYSSFLSYKAYALSQTPVVAIRYDRVSPLQLPYVAMCFNDLDNSQVGFTVTSPNPKPNVNPSSPDQKYEDSPVRCIVTGGSPVDPARFEALNGTRKLPRQSRIKQQLDTSTSCQPPGGIGLERRNPINITYAEKPSCEIETFQFTNRGGSCADCFGFPLSDYQIEPNGSASIYLKLVATCEKGPNDRDPCSFPVGVYLIEPEDVPLARSNRFDEVISRTTSIAAALKTSYRVVLKNRVTFQYTALGSRRSSQFREPAVREIAVEDDNATVTYTDPKIQYVALEILPDGYGVEIIEQVNPWLALPSSIGGAWNLVTLAFGLLFVSAIPQSGAPSLTWVNREWFAREVWGPVKETLQQSTTNPSCKMRRWREPEGGLVCD</sequence>
<proteinExistence type="predicted"/>
<gene>
    <name evidence="3" type="ORF">KFL_001660135</name>
</gene>
<keyword evidence="4" id="KW-1185">Reference proteome</keyword>
<keyword evidence="2" id="KW-1133">Transmembrane helix</keyword>
<evidence type="ECO:0000256" key="2">
    <source>
        <dbReference type="SAM" id="Phobius"/>
    </source>
</evidence>
<dbReference type="AlphaFoldDB" id="A0A1Y1I6Z4"/>
<dbReference type="Proteomes" id="UP000054558">
    <property type="component" value="Unassembled WGS sequence"/>
</dbReference>
<keyword evidence="2" id="KW-0812">Transmembrane</keyword>
<organism evidence="3 4">
    <name type="scientific">Klebsormidium nitens</name>
    <name type="common">Green alga</name>
    <name type="synonym">Ulothrix nitens</name>
    <dbReference type="NCBI Taxonomy" id="105231"/>
    <lineage>
        <taxon>Eukaryota</taxon>
        <taxon>Viridiplantae</taxon>
        <taxon>Streptophyta</taxon>
        <taxon>Klebsormidiophyceae</taxon>
        <taxon>Klebsormidiales</taxon>
        <taxon>Klebsormidiaceae</taxon>
        <taxon>Klebsormidium</taxon>
    </lineage>
</organism>
<evidence type="ECO:0000313" key="3">
    <source>
        <dbReference type="EMBL" id="GAQ83878.1"/>
    </source>
</evidence>